<gene>
    <name evidence="2" type="ORF">KFL_000360010</name>
</gene>
<dbReference type="GO" id="GO:0005254">
    <property type="term" value="F:chloride channel activity"/>
    <property type="evidence" value="ECO:0007669"/>
    <property type="project" value="InterPro"/>
</dbReference>
<feature type="transmembrane region" description="Helical" evidence="1">
    <location>
        <begin position="236"/>
        <end position="254"/>
    </location>
</feature>
<accession>A0A1Y1HM24</accession>
<feature type="transmembrane region" description="Helical" evidence="1">
    <location>
        <begin position="211"/>
        <end position="230"/>
    </location>
</feature>
<evidence type="ECO:0000313" key="2">
    <source>
        <dbReference type="EMBL" id="GAQ79685.1"/>
    </source>
</evidence>
<dbReference type="AlphaFoldDB" id="A0A1Y1HM24"/>
<keyword evidence="3" id="KW-1185">Reference proteome</keyword>
<keyword evidence="1" id="KW-1133">Transmembrane helix</keyword>
<sequence length="286" mass="32572">MDGQEPMKESHVEVKMPEKGAHLSEEGVIPLAATEGLNIFHLSKPNPFLKGSGAPQESRTDDAVIHKYECCGEIVRNGRAFHRTMRGVFDDGTCPGAKATCHKLYKYIIAKMYLGFAWLPHYRRVQVNVWVFDYLRREGFFTPQEAEQIANIHKNAKPFGMIAKWIQLLLHREQQRGDISELALDRLMTNIRGLNRHLGILNEYASMPVPFAFYHLLNVMAIGYLLLLAYTQVFSSYFYGIFPMALTTLVTLGLRELCNGTTAHRLLAARQTRGRASSVIIRYRLI</sequence>
<evidence type="ECO:0000313" key="3">
    <source>
        <dbReference type="Proteomes" id="UP000054558"/>
    </source>
</evidence>
<evidence type="ECO:0000256" key="1">
    <source>
        <dbReference type="SAM" id="Phobius"/>
    </source>
</evidence>
<proteinExistence type="predicted"/>
<keyword evidence="1" id="KW-0472">Membrane</keyword>
<dbReference type="EMBL" id="DF236985">
    <property type="protein sequence ID" value="GAQ79685.1"/>
    <property type="molecule type" value="Genomic_DNA"/>
</dbReference>
<dbReference type="Proteomes" id="UP000054558">
    <property type="component" value="Unassembled WGS sequence"/>
</dbReference>
<keyword evidence="1" id="KW-0812">Transmembrane</keyword>
<dbReference type="GO" id="GO:0016020">
    <property type="term" value="C:membrane"/>
    <property type="evidence" value="ECO:0007669"/>
    <property type="project" value="UniProtKB-SubCell"/>
</dbReference>
<name>A0A1Y1HM24_KLENI</name>
<reference evidence="2 3" key="1">
    <citation type="journal article" date="2014" name="Nat. Commun.">
        <title>Klebsormidium flaccidum genome reveals primary factors for plant terrestrial adaptation.</title>
        <authorList>
            <person name="Hori K."/>
            <person name="Maruyama F."/>
            <person name="Fujisawa T."/>
            <person name="Togashi T."/>
            <person name="Yamamoto N."/>
            <person name="Seo M."/>
            <person name="Sato S."/>
            <person name="Yamada T."/>
            <person name="Mori H."/>
            <person name="Tajima N."/>
            <person name="Moriyama T."/>
            <person name="Ikeuchi M."/>
            <person name="Watanabe M."/>
            <person name="Wada H."/>
            <person name="Kobayashi K."/>
            <person name="Saito M."/>
            <person name="Masuda T."/>
            <person name="Sasaki-Sekimoto Y."/>
            <person name="Mashiguchi K."/>
            <person name="Awai K."/>
            <person name="Shimojima M."/>
            <person name="Masuda S."/>
            <person name="Iwai M."/>
            <person name="Nobusawa T."/>
            <person name="Narise T."/>
            <person name="Kondo S."/>
            <person name="Saito H."/>
            <person name="Sato R."/>
            <person name="Murakawa M."/>
            <person name="Ihara Y."/>
            <person name="Oshima-Yamada Y."/>
            <person name="Ohtaka K."/>
            <person name="Satoh M."/>
            <person name="Sonobe K."/>
            <person name="Ishii M."/>
            <person name="Ohtani R."/>
            <person name="Kanamori-Sato M."/>
            <person name="Honoki R."/>
            <person name="Miyazaki D."/>
            <person name="Mochizuki H."/>
            <person name="Umetsu J."/>
            <person name="Higashi K."/>
            <person name="Shibata D."/>
            <person name="Kamiya Y."/>
            <person name="Sato N."/>
            <person name="Nakamura Y."/>
            <person name="Tabata S."/>
            <person name="Ida S."/>
            <person name="Kurokawa K."/>
            <person name="Ohta H."/>
        </authorList>
    </citation>
    <scope>NUCLEOTIDE SEQUENCE [LARGE SCALE GENOMIC DNA]</scope>
    <source>
        <strain evidence="2 3">NIES-2285</strain>
    </source>
</reference>
<dbReference type="InterPro" id="IPR021134">
    <property type="entry name" value="Bestrophin-like"/>
</dbReference>
<dbReference type="Pfam" id="PF01062">
    <property type="entry name" value="Bestrophin"/>
    <property type="match status" value="1"/>
</dbReference>
<protein>
    <submittedName>
        <fullName evidence="2">Uncharacterized protein</fullName>
    </submittedName>
</protein>
<dbReference type="OrthoDB" id="419164at2759"/>
<organism evidence="2 3">
    <name type="scientific">Klebsormidium nitens</name>
    <name type="common">Green alga</name>
    <name type="synonym">Ulothrix nitens</name>
    <dbReference type="NCBI Taxonomy" id="105231"/>
    <lineage>
        <taxon>Eukaryota</taxon>
        <taxon>Viridiplantae</taxon>
        <taxon>Streptophyta</taxon>
        <taxon>Klebsormidiophyceae</taxon>
        <taxon>Klebsormidiales</taxon>
        <taxon>Klebsormidiaceae</taxon>
        <taxon>Klebsormidium</taxon>
    </lineage>
</organism>